<organism evidence="3 4">
    <name type="scientific">Phreatobacter stygius</name>
    <dbReference type="NCBI Taxonomy" id="1940610"/>
    <lineage>
        <taxon>Bacteria</taxon>
        <taxon>Pseudomonadati</taxon>
        <taxon>Pseudomonadota</taxon>
        <taxon>Alphaproteobacteria</taxon>
        <taxon>Hyphomicrobiales</taxon>
        <taxon>Phreatobacteraceae</taxon>
        <taxon>Phreatobacter</taxon>
    </lineage>
</organism>
<feature type="region of interest" description="Disordered" evidence="1">
    <location>
        <begin position="37"/>
        <end position="62"/>
    </location>
</feature>
<dbReference type="InterPro" id="IPR012899">
    <property type="entry name" value="LTXXQ"/>
</dbReference>
<feature type="compositionally biased region" description="Basic and acidic residues" evidence="1">
    <location>
        <begin position="187"/>
        <end position="199"/>
    </location>
</feature>
<feature type="signal peptide" evidence="2">
    <location>
        <begin position="1"/>
        <end position="36"/>
    </location>
</feature>
<dbReference type="EMBL" id="CP039690">
    <property type="protein sequence ID" value="QCI65727.1"/>
    <property type="molecule type" value="Genomic_DNA"/>
</dbReference>
<dbReference type="AlphaFoldDB" id="A0A4D7BCP6"/>
<evidence type="ECO:0000313" key="3">
    <source>
        <dbReference type="EMBL" id="QCI65727.1"/>
    </source>
</evidence>
<reference evidence="3 4" key="1">
    <citation type="submission" date="2019-04" db="EMBL/GenBank/DDBJ databases">
        <title>Phreatobacter aquaticus sp. nov.</title>
        <authorList>
            <person name="Choi A."/>
        </authorList>
    </citation>
    <scope>NUCLEOTIDE SEQUENCE [LARGE SCALE GENOMIC DNA]</scope>
    <source>
        <strain evidence="3 4">KCTC 52518</strain>
    </source>
</reference>
<evidence type="ECO:0000256" key="2">
    <source>
        <dbReference type="SAM" id="SignalP"/>
    </source>
</evidence>
<feature type="region of interest" description="Disordered" evidence="1">
    <location>
        <begin position="177"/>
        <end position="199"/>
    </location>
</feature>
<sequence length="199" mass="21826">MMATLLRGWRSRRNPMNKIVVAGVLATMVTAAPAFAQAPAPQPGPAQSSPGPQGSAPERGRWAQMSPDDRAAFLDARIASLKALLRLNAEQERLWPPVEAALREAGTLRAQRMQQWREMRSNPNAAQLDPIQRLRAGAERMAESAASMKKLADAAQPLYASLDANQKRRADAILSRGRGMMGGGMDHGPRRWQRGENRQ</sequence>
<accession>A0A4D7BCP6</accession>
<dbReference type="Pfam" id="PF07813">
    <property type="entry name" value="LTXXQ"/>
    <property type="match status" value="1"/>
</dbReference>
<dbReference type="OrthoDB" id="8451554at2"/>
<name>A0A4D7BCP6_9HYPH</name>
<dbReference type="Proteomes" id="UP000298781">
    <property type="component" value="Chromosome"/>
</dbReference>
<keyword evidence="2" id="KW-0732">Signal</keyword>
<feature type="compositionally biased region" description="Low complexity" evidence="1">
    <location>
        <begin position="37"/>
        <end position="57"/>
    </location>
</feature>
<dbReference type="KEGG" id="pstg:E8M01_16820"/>
<feature type="chain" id="PRO_5020885822" evidence="2">
    <location>
        <begin position="37"/>
        <end position="199"/>
    </location>
</feature>
<dbReference type="GO" id="GO:0042597">
    <property type="term" value="C:periplasmic space"/>
    <property type="evidence" value="ECO:0007669"/>
    <property type="project" value="InterPro"/>
</dbReference>
<protein>
    <submittedName>
        <fullName evidence="3">LTXXQ motif family protein</fullName>
    </submittedName>
</protein>
<evidence type="ECO:0000313" key="4">
    <source>
        <dbReference type="Proteomes" id="UP000298781"/>
    </source>
</evidence>
<gene>
    <name evidence="3" type="ORF">E8M01_16820</name>
</gene>
<keyword evidence="4" id="KW-1185">Reference proteome</keyword>
<evidence type="ECO:0000256" key="1">
    <source>
        <dbReference type="SAM" id="MobiDB-lite"/>
    </source>
</evidence>
<proteinExistence type="predicted"/>